<evidence type="ECO:0000256" key="3">
    <source>
        <dbReference type="ARBA" id="ARBA00023172"/>
    </source>
</evidence>
<dbReference type="RefSeq" id="WP_350381420.1">
    <property type="nucleotide sequence ID" value="NZ_JBELQD010000071.1"/>
</dbReference>
<dbReference type="Pfam" id="PF02899">
    <property type="entry name" value="Phage_int_SAM_1"/>
    <property type="match status" value="1"/>
</dbReference>
<dbReference type="InterPro" id="IPR052925">
    <property type="entry name" value="Phage_Integrase-like_Recomb"/>
</dbReference>
<evidence type="ECO:0000259" key="6">
    <source>
        <dbReference type="PROSITE" id="PS51900"/>
    </source>
</evidence>
<dbReference type="InterPro" id="IPR011010">
    <property type="entry name" value="DNA_brk_join_enz"/>
</dbReference>
<evidence type="ECO:0000256" key="1">
    <source>
        <dbReference type="ARBA" id="ARBA00022908"/>
    </source>
</evidence>
<accession>A0ABV1RBI2</accession>
<proteinExistence type="predicted"/>
<dbReference type="PANTHER" id="PTHR34605:SF3">
    <property type="entry name" value="P CELL-TYPE AGGLUTINATION PROTEIN MAP4-LIKE-RELATED"/>
    <property type="match status" value="1"/>
</dbReference>
<keyword evidence="8" id="KW-1185">Reference proteome</keyword>
<dbReference type="EMBL" id="JBELQD010000071">
    <property type="protein sequence ID" value="MER2292040.1"/>
    <property type="molecule type" value="Genomic_DNA"/>
</dbReference>
<organism evidence="7 8">
    <name type="scientific">Methylobacterium brachiatum</name>
    <dbReference type="NCBI Taxonomy" id="269660"/>
    <lineage>
        <taxon>Bacteria</taxon>
        <taxon>Pseudomonadati</taxon>
        <taxon>Pseudomonadota</taxon>
        <taxon>Alphaproteobacteria</taxon>
        <taxon>Hyphomicrobiales</taxon>
        <taxon>Methylobacteriaceae</taxon>
        <taxon>Methylobacterium</taxon>
    </lineage>
</organism>
<evidence type="ECO:0000259" key="5">
    <source>
        <dbReference type="PROSITE" id="PS51898"/>
    </source>
</evidence>
<dbReference type="InterPro" id="IPR013762">
    <property type="entry name" value="Integrase-like_cat_sf"/>
</dbReference>
<gene>
    <name evidence="7" type="ORF">ABS770_27665</name>
</gene>
<dbReference type="InterPro" id="IPR044068">
    <property type="entry name" value="CB"/>
</dbReference>
<dbReference type="Gene3D" id="1.10.150.130">
    <property type="match status" value="1"/>
</dbReference>
<keyword evidence="1" id="KW-0229">DNA integration</keyword>
<dbReference type="PROSITE" id="PS51898">
    <property type="entry name" value="TYR_RECOMBINASE"/>
    <property type="match status" value="1"/>
</dbReference>
<sequence>MPELELPPIELAEISIGLPAASAELVRNYQRASKAAATVRAYTSDARVFQAWCARYGFRAMPATPQVVAAFIVSEAENRRAASTLGRRLAAIRYAHKLAGEPDPTDDEGVRAAIQGARRKVGVAPTQKAAATADVLAALLMRTPDTLTGKRDRALLALGFAGAFRRSELVALDVADLIEDPEGLRVRVRRSKTDQEGRGLEKAIPHGRFIRPVALVREWLDAADIVSGPVFRPVSRSGRVRKSAQGSGEMSPEFYGHVAKPRGARAKLNLGRQGGGAAPHLPEQEGVLVTHPSEGADYSAPLHQFDEVPQGEEYSSPLRQSEAKPPRLTTQAVADIIKRYCTAAGLDASTFGAHSLRAGYITSAAERGADLARIMDQSGHRDPRTVVGYIRRANAFKGHSGSGFL</sequence>
<feature type="domain" description="Core-binding (CB)" evidence="6">
    <location>
        <begin position="20"/>
        <end position="100"/>
    </location>
</feature>
<dbReference type="SUPFAM" id="SSF47823">
    <property type="entry name" value="lambda integrase-like, N-terminal domain"/>
    <property type="match status" value="1"/>
</dbReference>
<dbReference type="Pfam" id="PF00589">
    <property type="entry name" value="Phage_integrase"/>
    <property type="match status" value="1"/>
</dbReference>
<name>A0ABV1RBI2_9HYPH</name>
<reference evidence="7" key="1">
    <citation type="submission" date="2024-06" db="EMBL/GenBank/DDBJ databases">
        <authorList>
            <person name="Campbell A.G."/>
        </authorList>
    </citation>
    <scope>NUCLEOTIDE SEQUENCE</scope>
    <source>
        <strain evidence="7">EM17</strain>
    </source>
</reference>
<evidence type="ECO:0000256" key="2">
    <source>
        <dbReference type="ARBA" id="ARBA00023125"/>
    </source>
</evidence>
<comment type="caution">
    <text evidence="7">The sequence shown here is derived from an EMBL/GenBank/DDBJ whole genome shotgun (WGS) entry which is preliminary data.</text>
</comment>
<keyword evidence="3" id="KW-0233">DNA recombination</keyword>
<dbReference type="InterPro" id="IPR002104">
    <property type="entry name" value="Integrase_catalytic"/>
</dbReference>
<dbReference type="PROSITE" id="PS51900">
    <property type="entry name" value="CB"/>
    <property type="match status" value="1"/>
</dbReference>
<protein>
    <submittedName>
        <fullName evidence="7">Tyrosine-type recombinase/integrase</fullName>
    </submittedName>
</protein>
<dbReference type="CDD" id="cd00799">
    <property type="entry name" value="INT_Cre_C"/>
    <property type="match status" value="1"/>
</dbReference>
<evidence type="ECO:0000313" key="8">
    <source>
        <dbReference type="Proteomes" id="UP001432995"/>
    </source>
</evidence>
<feature type="domain" description="Tyr recombinase" evidence="5">
    <location>
        <begin position="126"/>
        <end position="402"/>
    </location>
</feature>
<dbReference type="Proteomes" id="UP001432995">
    <property type="component" value="Unassembled WGS sequence"/>
</dbReference>
<dbReference type="Gene3D" id="1.10.443.10">
    <property type="entry name" value="Intergrase catalytic core"/>
    <property type="match status" value="1"/>
</dbReference>
<dbReference type="PANTHER" id="PTHR34605">
    <property type="entry name" value="PHAGE_INTEGRASE DOMAIN-CONTAINING PROTEIN"/>
    <property type="match status" value="1"/>
</dbReference>
<evidence type="ECO:0000313" key="7">
    <source>
        <dbReference type="EMBL" id="MER2292040.1"/>
    </source>
</evidence>
<dbReference type="InterPro" id="IPR004107">
    <property type="entry name" value="Integrase_SAM-like_N"/>
</dbReference>
<keyword evidence="2 4" id="KW-0238">DNA-binding</keyword>
<evidence type="ECO:0000256" key="4">
    <source>
        <dbReference type="PROSITE-ProRule" id="PRU01248"/>
    </source>
</evidence>
<dbReference type="InterPro" id="IPR010998">
    <property type="entry name" value="Integrase_recombinase_N"/>
</dbReference>
<dbReference type="SUPFAM" id="SSF56349">
    <property type="entry name" value="DNA breaking-rejoining enzymes"/>
    <property type="match status" value="2"/>
</dbReference>